<dbReference type="InterPro" id="IPR029044">
    <property type="entry name" value="Nucleotide-diphossugar_trans"/>
</dbReference>
<feature type="transmembrane region" description="Helical" evidence="1">
    <location>
        <begin position="261"/>
        <end position="286"/>
    </location>
</feature>
<dbReference type="RefSeq" id="WP_179371881.1">
    <property type="nucleotide sequence ID" value="NZ_CP026995.1"/>
</dbReference>
<organism evidence="3 4">
    <name type="scientific">Nitrosopumilus ureiphilus</name>
    <dbReference type="NCBI Taxonomy" id="1470067"/>
    <lineage>
        <taxon>Archaea</taxon>
        <taxon>Nitrososphaerota</taxon>
        <taxon>Nitrososphaeria</taxon>
        <taxon>Nitrosopumilales</taxon>
        <taxon>Nitrosopumilaceae</taxon>
        <taxon>Nitrosopumilus</taxon>
    </lineage>
</organism>
<dbReference type="Pfam" id="PF00535">
    <property type="entry name" value="Glycos_transf_2"/>
    <property type="match status" value="1"/>
</dbReference>
<keyword evidence="3" id="KW-0808">Transferase</keyword>
<feature type="transmembrane region" description="Helical" evidence="1">
    <location>
        <begin position="228"/>
        <end position="249"/>
    </location>
</feature>
<gene>
    <name evidence="3" type="ORF">C5F50_00995</name>
</gene>
<dbReference type="SUPFAM" id="SSF53448">
    <property type="entry name" value="Nucleotide-diphospho-sugar transferases"/>
    <property type="match status" value="1"/>
</dbReference>
<evidence type="ECO:0000313" key="3">
    <source>
        <dbReference type="EMBL" id="QLH05814.1"/>
    </source>
</evidence>
<keyword evidence="1" id="KW-0472">Membrane</keyword>
<keyword evidence="4" id="KW-1185">Reference proteome</keyword>
<dbReference type="AlphaFoldDB" id="A0A7D5M304"/>
<proteinExistence type="predicted"/>
<protein>
    <submittedName>
        <fullName evidence="3">Glycosyltransferase family 2 protein</fullName>
    </submittedName>
</protein>
<evidence type="ECO:0000259" key="2">
    <source>
        <dbReference type="Pfam" id="PF00535"/>
    </source>
</evidence>
<dbReference type="InterPro" id="IPR050256">
    <property type="entry name" value="Glycosyltransferase_2"/>
</dbReference>
<dbReference type="InterPro" id="IPR001173">
    <property type="entry name" value="Glyco_trans_2-like"/>
</dbReference>
<dbReference type="OrthoDB" id="11098at2157"/>
<dbReference type="EMBL" id="CP026995">
    <property type="protein sequence ID" value="QLH05814.1"/>
    <property type="molecule type" value="Genomic_DNA"/>
</dbReference>
<dbReference type="KEGG" id="nue:C5F50_00995"/>
<sequence>MLKLACIPAFNEEKPIVDVIKKSLNYVDKVIVYDDGSSDLTSESAKNAGAIVIKHDKNMGKGYAMKSLFKYARDANADVVVTIDGDGQFLPEQIESLIKPILENNYDIVIGNRFSDDKEMPSYRKAGNKMLDKITKLAADLPFSDTQSGFRSYSKKAIQSISFSTNGFGVDSEILIDAVDKGLKITERNVTVIYNTGEKTSTKDPVSHSMSVVASLLESIAIHHPLKYLGIPGMILLIIGLGFATYAISNFNETGNFSLPSILTAMGSLIIGLILLLMSVVLYSIATTRKL</sequence>
<keyword evidence="1" id="KW-0812">Transmembrane</keyword>
<evidence type="ECO:0000313" key="4">
    <source>
        <dbReference type="Proteomes" id="UP000509478"/>
    </source>
</evidence>
<dbReference type="Gene3D" id="3.90.550.10">
    <property type="entry name" value="Spore Coat Polysaccharide Biosynthesis Protein SpsA, Chain A"/>
    <property type="match status" value="1"/>
</dbReference>
<feature type="domain" description="Glycosyltransferase 2-like" evidence="2">
    <location>
        <begin position="6"/>
        <end position="160"/>
    </location>
</feature>
<reference evidence="3 4" key="1">
    <citation type="submission" date="2018-02" db="EMBL/GenBank/DDBJ databases">
        <title>Complete genome of Nitrosopumilus ureaphilus PS0.</title>
        <authorList>
            <person name="Qin W."/>
            <person name="Zheng Y."/>
            <person name="Stahl D.A."/>
        </authorList>
    </citation>
    <scope>NUCLEOTIDE SEQUENCE [LARGE SCALE GENOMIC DNA]</scope>
    <source>
        <strain evidence="3 4">PS0</strain>
    </source>
</reference>
<dbReference type="PANTHER" id="PTHR48090">
    <property type="entry name" value="UNDECAPRENYL-PHOSPHATE 4-DEOXY-4-FORMAMIDO-L-ARABINOSE TRANSFERASE-RELATED"/>
    <property type="match status" value="1"/>
</dbReference>
<dbReference type="CDD" id="cd04179">
    <property type="entry name" value="DPM_DPG-synthase_like"/>
    <property type="match status" value="1"/>
</dbReference>
<name>A0A7D5M304_9ARCH</name>
<accession>A0A7D5M304</accession>
<keyword evidence="1" id="KW-1133">Transmembrane helix</keyword>
<dbReference type="Proteomes" id="UP000509478">
    <property type="component" value="Chromosome"/>
</dbReference>
<dbReference type="GO" id="GO:0016740">
    <property type="term" value="F:transferase activity"/>
    <property type="evidence" value="ECO:0007669"/>
    <property type="project" value="UniProtKB-KW"/>
</dbReference>
<dbReference type="GeneID" id="56066594"/>
<evidence type="ECO:0000256" key="1">
    <source>
        <dbReference type="SAM" id="Phobius"/>
    </source>
</evidence>
<dbReference type="PANTHER" id="PTHR48090:SF7">
    <property type="entry name" value="RFBJ PROTEIN"/>
    <property type="match status" value="1"/>
</dbReference>